<dbReference type="PIRSF" id="PIRSF000538">
    <property type="entry name" value="GlpK"/>
    <property type="match status" value="1"/>
</dbReference>
<feature type="domain" description="Carbohydrate kinase FGGY C-terminal" evidence="6">
    <location>
        <begin position="252"/>
        <end position="442"/>
    </location>
</feature>
<feature type="domain" description="Carbohydrate kinase FGGY N-terminal" evidence="5">
    <location>
        <begin position="3"/>
        <end position="243"/>
    </location>
</feature>
<dbReference type="GO" id="GO:0016773">
    <property type="term" value="F:phosphotransferase activity, alcohol group as acceptor"/>
    <property type="evidence" value="ECO:0007669"/>
    <property type="project" value="InterPro"/>
</dbReference>
<evidence type="ECO:0000256" key="2">
    <source>
        <dbReference type="ARBA" id="ARBA00022679"/>
    </source>
</evidence>
<accession>A0A3N0BQM2</accession>
<dbReference type="Pfam" id="PF00370">
    <property type="entry name" value="FGGY_N"/>
    <property type="match status" value="1"/>
</dbReference>
<dbReference type="InterPro" id="IPR018484">
    <property type="entry name" value="FGGY_N"/>
</dbReference>
<dbReference type="InterPro" id="IPR018483">
    <property type="entry name" value="Carb_kinase_FGGY_CS"/>
</dbReference>
<evidence type="ECO:0000256" key="1">
    <source>
        <dbReference type="ARBA" id="ARBA00009156"/>
    </source>
</evidence>
<dbReference type="PANTHER" id="PTHR43095">
    <property type="entry name" value="SUGAR KINASE"/>
    <property type="match status" value="1"/>
</dbReference>
<dbReference type="GO" id="GO:0005975">
    <property type="term" value="P:carbohydrate metabolic process"/>
    <property type="evidence" value="ECO:0007669"/>
    <property type="project" value="InterPro"/>
</dbReference>
<protein>
    <submittedName>
        <fullName evidence="7">Gluconokinase</fullName>
    </submittedName>
</protein>
<dbReference type="CDD" id="cd07770">
    <property type="entry name" value="ASKHA_NBD_FGGY_GntK"/>
    <property type="match status" value="1"/>
</dbReference>
<dbReference type="EMBL" id="RBEE01000042">
    <property type="protein sequence ID" value="RNL51347.1"/>
    <property type="molecule type" value="Genomic_DNA"/>
</dbReference>
<name>A0A3N0BQM2_9SPHI</name>
<reference evidence="7 8" key="1">
    <citation type="submission" date="2018-10" db="EMBL/GenBank/DDBJ databases">
        <title>Genome sequencing of Pedobacter jejuensis TNB23.</title>
        <authorList>
            <person name="Cho Y.-J."/>
            <person name="Cho A."/>
            <person name="Kim O.-S."/>
        </authorList>
    </citation>
    <scope>NUCLEOTIDE SEQUENCE [LARGE SCALE GENOMIC DNA]</scope>
    <source>
        <strain evidence="7 8">TNB23</strain>
    </source>
</reference>
<evidence type="ECO:0000256" key="3">
    <source>
        <dbReference type="ARBA" id="ARBA00022777"/>
    </source>
</evidence>
<evidence type="ECO:0000259" key="6">
    <source>
        <dbReference type="Pfam" id="PF02782"/>
    </source>
</evidence>
<evidence type="ECO:0000313" key="8">
    <source>
        <dbReference type="Proteomes" id="UP000274046"/>
    </source>
</evidence>
<gene>
    <name evidence="7" type="ORF">D7004_15625</name>
</gene>
<dbReference type="OrthoDB" id="9805576at2"/>
<keyword evidence="3 4" id="KW-0418">Kinase</keyword>
<dbReference type="Proteomes" id="UP000274046">
    <property type="component" value="Unassembled WGS sequence"/>
</dbReference>
<proteinExistence type="inferred from homology"/>
<evidence type="ECO:0000259" key="5">
    <source>
        <dbReference type="Pfam" id="PF00370"/>
    </source>
</evidence>
<dbReference type="Pfam" id="PF02782">
    <property type="entry name" value="FGGY_C"/>
    <property type="match status" value="1"/>
</dbReference>
<dbReference type="SUPFAM" id="SSF53067">
    <property type="entry name" value="Actin-like ATPase domain"/>
    <property type="match status" value="2"/>
</dbReference>
<dbReference type="InterPro" id="IPR000577">
    <property type="entry name" value="Carb_kinase_FGGY"/>
</dbReference>
<dbReference type="InterPro" id="IPR018485">
    <property type="entry name" value="FGGY_C"/>
</dbReference>
<dbReference type="PROSITE" id="PS00445">
    <property type="entry name" value="FGGY_KINASES_2"/>
    <property type="match status" value="1"/>
</dbReference>
<comment type="caution">
    <text evidence="7">The sequence shown here is derived from an EMBL/GenBank/DDBJ whole genome shotgun (WGS) entry which is preliminary data.</text>
</comment>
<evidence type="ECO:0000256" key="4">
    <source>
        <dbReference type="RuleBase" id="RU003733"/>
    </source>
</evidence>
<dbReference type="AlphaFoldDB" id="A0A3N0BQM2"/>
<dbReference type="RefSeq" id="WP_123206952.1">
    <property type="nucleotide sequence ID" value="NZ_RBEE01000042.1"/>
</dbReference>
<keyword evidence="2 4" id="KW-0808">Transferase</keyword>
<sequence>MKYIAGIDIGTGSTKAVALNMLYQPIASAQLFYPTETPKAGYNEQNPELIWQAFINCINELQTKLGSAPVTIGLSSAMHSLILVDEDCTPLAPMITWADNRSADIARKLSATKTGLAIYQATGTPIHAMSPLCKIIWLAEHEPGLFAKTHKFISIKEYIWFKLFGEFKVDFSIASATGLFNIHTLNWDEQALQQTGLNAERLSTPVQTDFKNSNLQSTAKLIFPNLNTTFVIGASDGCLANLGSEAIENGVAAITIGTSGALRLASSKPIFNRVAMPFSYILDTNTFICGGPINNGGIAIQWLLKNVFGKKTLSDEDYEVLFDSIEGIAAGSNGLIFLPYLTGERAPIWNSEACGTFFGLTLQHEQSHMAKAIVEGICYALNDVMKTVEDAANPIKQINVSGGFVHSKTWMQILADVTGKKLVLISEEDASAVGAAYLAAKATGLTESYPTNGSENQQIISPDYSNHLKYQRNFLIFKELYANLHLTMHHLHHLNK</sequence>
<dbReference type="GO" id="GO:0016301">
    <property type="term" value="F:kinase activity"/>
    <property type="evidence" value="ECO:0007669"/>
    <property type="project" value="UniProtKB-KW"/>
</dbReference>
<comment type="similarity">
    <text evidence="1 4">Belongs to the FGGY kinase family.</text>
</comment>
<keyword evidence="8" id="KW-1185">Reference proteome</keyword>
<dbReference type="PANTHER" id="PTHR43095:SF2">
    <property type="entry name" value="GLUCONOKINASE"/>
    <property type="match status" value="1"/>
</dbReference>
<evidence type="ECO:0000313" key="7">
    <source>
        <dbReference type="EMBL" id="RNL51347.1"/>
    </source>
</evidence>
<dbReference type="InterPro" id="IPR050406">
    <property type="entry name" value="FGGY_Carb_Kinase"/>
</dbReference>
<dbReference type="Gene3D" id="3.30.420.40">
    <property type="match status" value="2"/>
</dbReference>
<dbReference type="PROSITE" id="PS00933">
    <property type="entry name" value="FGGY_KINASES_1"/>
    <property type="match status" value="1"/>
</dbReference>
<dbReference type="InterPro" id="IPR043129">
    <property type="entry name" value="ATPase_NBD"/>
</dbReference>
<organism evidence="7 8">
    <name type="scientific">Pedobacter jejuensis</name>
    <dbReference type="NCBI Taxonomy" id="1268550"/>
    <lineage>
        <taxon>Bacteria</taxon>
        <taxon>Pseudomonadati</taxon>
        <taxon>Bacteroidota</taxon>
        <taxon>Sphingobacteriia</taxon>
        <taxon>Sphingobacteriales</taxon>
        <taxon>Sphingobacteriaceae</taxon>
        <taxon>Pedobacter</taxon>
    </lineage>
</organism>